<accession>A0A9W7DZY2</accession>
<reference evidence="2" key="1">
    <citation type="journal article" date="2023" name="Commun. Biol.">
        <title>Genome analysis of Parmales, the sister group of diatoms, reveals the evolutionary specialization of diatoms from phago-mixotrophs to photoautotrophs.</title>
        <authorList>
            <person name="Ban H."/>
            <person name="Sato S."/>
            <person name="Yoshikawa S."/>
            <person name="Yamada K."/>
            <person name="Nakamura Y."/>
            <person name="Ichinomiya M."/>
            <person name="Sato N."/>
            <person name="Blanc-Mathieu R."/>
            <person name="Endo H."/>
            <person name="Kuwata A."/>
            <person name="Ogata H."/>
        </authorList>
    </citation>
    <scope>NUCLEOTIDE SEQUENCE [LARGE SCALE GENOMIC DNA]</scope>
    <source>
        <strain evidence="2">NIES 3701</strain>
    </source>
</reference>
<dbReference type="EMBL" id="BRXY01000070">
    <property type="protein sequence ID" value="GMH61262.1"/>
    <property type="molecule type" value="Genomic_DNA"/>
</dbReference>
<evidence type="ECO:0000313" key="2">
    <source>
        <dbReference type="Proteomes" id="UP001165085"/>
    </source>
</evidence>
<dbReference type="AlphaFoldDB" id="A0A9W7DZY2"/>
<comment type="caution">
    <text evidence="1">The sequence shown here is derived from an EMBL/GenBank/DDBJ whole genome shotgun (WGS) entry which is preliminary data.</text>
</comment>
<name>A0A9W7DZY2_9STRA</name>
<dbReference type="Proteomes" id="UP001165085">
    <property type="component" value="Unassembled WGS sequence"/>
</dbReference>
<organism evidence="1 2">
    <name type="scientific">Triparma strigata</name>
    <dbReference type="NCBI Taxonomy" id="1606541"/>
    <lineage>
        <taxon>Eukaryota</taxon>
        <taxon>Sar</taxon>
        <taxon>Stramenopiles</taxon>
        <taxon>Ochrophyta</taxon>
        <taxon>Bolidophyceae</taxon>
        <taxon>Parmales</taxon>
        <taxon>Triparmaceae</taxon>
        <taxon>Triparma</taxon>
    </lineage>
</organism>
<sequence>MWKFDDQQLKGTPIPLTSITAVSPITPLTSDLSSSERLLLNSKTPAGNLLRLRISDKSKYYEVGETEVFITTIRELKQEVIKRNLKHTPYTLSDTEKRLNRIAKEKWEKKNRVQKMVDERREEWEGNVRSGLLSS</sequence>
<keyword evidence="2" id="KW-1185">Reference proteome</keyword>
<proteinExistence type="predicted"/>
<gene>
    <name evidence="1" type="ORF">TrST_g12779</name>
</gene>
<evidence type="ECO:0000313" key="1">
    <source>
        <dbReference type="EMBL" id="GMH61262.1"/>
    </source>
</evidence>
<protein>
    <submittedName>
        <fullName evidence="1">Uncharacterized protein</fullName>
    </submittedName>
</protein>